<gene>
    <name evidence="1" type="ORF">BFS30_24450</name>
</gene>
<evidence type="ECO:0000313" key="1">
    <source>
        <dbReference type="EMBL" id="AOM80034.1"/>
    </source>
</evidence>
<dbReference type="RefSeq" id="WP_069381696.1">
    <property type="nucleotide sequence ID" value="NZ_CP017141.1"/>
</dbReference>
<dbReference type="PANTHER" id="PTHR41339">
    <property type="entry name" value="LIPL48"/>
    <property type="match status" value="1"/>
</dbReference>
<keyword evidence="2" id="KW-1185">Reference proteome</keyword>
<dbReference type="KEGG" id="psty:BFS30_24450"/>
<accession>A0A1D7QMZ3</accession>
<dbReference type="EMBL" id="CP017141">
    <property type="protein sequence ID" value="AOM80034.1"/>
    <property type="molecule type" value="Genomic_DNA"/>
</dbReference>
<organism evidence="1 2">
    <name type="scientific">Pedobacter steynii</name>
    <dbReference type="NCBI Taxonomy" id="430522"/>
    <lineage>
        <taxon>Bacteria</taxon>
        <taxon>Pseudomonadati</taxon>
        <taxon>Bacteroidota</taxon>
        <taxon>Sphingobacteriia</taxon>
        <taxon>Sphingobacteriales</taxon>
        <taxon>Sphingobacteriaceae</taxon>
        <taxon>Pedobacter</taxon>
    </lineage>
</organism>
<protein>
    <recommendedName>
        <fullName evidence="3">Right handed beta helix region</fullName>
    </recommendedName>
</protein>
<dbReference type="OrthoDB" id="1521716at2"/>
<evidence type="ECO:0000313" key="2">
    <source>
        <dbReference type="Proteomes" id="UP000094313"/>
    </source>
</evidence>
<evidence type="ECO:0008006" key="3">
    <source>
        <dbReference type="Google" id="ProtNLM"/>
    </source>
</evidence>
<dbReference type="PROSITE" id="PS51257">
    <property type="entry name" value="PROKAR_LIPOPROTEIN"/>
    <property type="match status" value="1"/>
</dbReference>
<dbReference type="AlphaFoldDB" id="A0A1D7QMZ3"/>
<dbReference type="PANTHER" id="PTHR41339:SF1">
    <property type="entry name" value="SECRETED PROTEIN"/>
    <property type="match status" value="1"/>
</dbReference>
<sequence>MKKIYITAIVLFIGCLAFYACKKAGNHNSPFNADNSKDSEIGALLACNFVTLSGNITTNTTLSAANVYKLDGCVTVKAGATLTIPAGTKLLGMKTPTAGGESALIVERGAQLVAVGTATNPIVFTSDQNPGLRAPGDWVGLRLFGRANNNNANSLPVDLGCAIQIGGGTNNADNSGRLQFVQVNFAGALASANDLSQSGIMFNSVGDATLVDHIQISNSKNDGLFAAGGKVKLNNILTYNSDRTDYRISYGNISKIQFLAAMRMNAAAIPSASAYGIDISNHPTALTSAPLTKPVISNFTIMGPKYCGAATINNNFQNAIRFFNNGAGEIYNGVASGWNGRGLLIQGQPSVAQTASNNLQFSYNSFHNTATPFAFTAVGTWPVSGGCDNTIAAWITGSGTASCKEAGNQFSVATLGYDASFCGNYCATGFSQNFVLGSTTLLAANFGWDTTSSFTHPSYRGAFGSTSWTQGWTDMCSESTNYCL</sequence>
<name>A0A1D7QMZ3_9SPHI</name>
<dbReference type="Proteomes" id="UP000094313">
    <property type="component" value="Chromosome"/>
</dbReference>
<proteinExistence type="predicted"/>
<reference evidence="1 2" key="1">
    <citation type="submission" date="2016-08" db="EMBL/GenBank/DDBJ databases">
        <authorList>
            <person name="Seilhamer J.J."/>
        </authorList>
    </citation>
    <scope>NUCLEOTIDE SEQUENCE [LARGE SCALE GENOMIC DNA]</scope>
    <source>
        <strain evidence="1 2">DX4</strain>
    </source>
</reference>